<evidence type="ECO:0000313" key="3">
    <source>
        <dbReference type="Proteomes" id="UP000191249"/>
    </source>
</evidence>
<evidence type="ECO:0000313" key="4">
    <source>
        <dbReference type="Proteomes" id="UP000254193"/>
    </source>
</evidence>
<name>A0A1V0DSE9_NEILA</name>
<sequence>MNELNGRILSVKGLFFIYDETDLDIDVQRPDEIQFDLEGIPVLFKCNGSEPNLSYEINKEAENVSLGSYGELKIFDLTDFDFFGFLKDEDLLEMRKLYLDDDEIGFRLIFSQSVLNMINWGDEFFLFKNLPEFLINENLHE</sequence>
<keyword evidence="4" id="KW-1185">Reference proteome</keyword>
<organism evidence="2 4">
    <name type="scientific">Neisseria lactamica</name>
    <dbReference type="NCBI Taxonomy" id="486"/>
    <lineage>
        <taxon>Bacteria</taxon>
        <taxon>Pseudomonadati</taxon>
        <taxon>Pseudomonadota</taxon>
        <taxon>Betaproteobacteria</taxon>
        <taxon>Neisseriales</taxon>
        <taxon>Neisseriaceae</taxon>
        <taxon>Neisseria</taxon>
    </lineage>
</organism>
<dbReference type="EMBL" id="UGRO01000002">
    <property type="protein sequence ID" value="SUA18164.1"/>
    <property type="molecule type" value="Genomic_DNA"/>
</dbReference>
<dbReference type="STRING" id="486.B2G52_02930"/>
<dbReference type="RefSeq" id="WP_002231633.1">
    <property type="nucleotide sequence ID" value="NZ_CAUJPL010000033.1"/>
</dbReference>
<proteinExistence type="predicted"/>
<dbReference type="EMBL" id="CP019894">
    <property type="protein sequence ID" value="ARB03978.1"/>
    <property type="molecule type" value="Genomic_DNA"/>
</dbReference>
<reference evidence="2 4" key="2">
    <citation type="submission" date="2018-06" db="EMBL/GenBank/DDBJ databases">
        <authorList>
            <consortium name="Pathogen Informatics"/>
            <person name="Doyle S."/>
        </authorList>
    </citation>
    <scope>NUCLEOTIDE SEQUENCE [LARGE SCALE GENOMIC DNA]</scope>
    <source>
        <strain evidence="2 4">NCTC10616</strain>
    </source>
</reference>
<dbReference type="GeneID" id="61225416"/>
<evidence type="ECO:0000313" key="1">
    <source>
        <dbReference type="EMBL" id="ARB03978.1"/>
    </source>
</evidence>
<dbReference type="AlphaFoldDB" id="A0A1V0DSE9"/>
<protein>
    <submittedName>
        <fullName evidence="2">Uncharacterized protein</fullName>
    </submittedName>
</protein>
<dbReference type="Proteomes" id="UP000254193">
    <property type="component" value="Unassembled WGS sequence"/>
</dbReference>
<accession>A0A1V0DSE9</accession>
<evidence type="ECO:0000313" key="2">
    <source>
        <dbReference type="EMBL" id="SUA18164.1"/>
    </source>
</evidence>
<dbReference type="Proteomes" id="UP000191249">
    <property type="component" value="Chromosome"/>
</dbReference>
<reference evidence="1 3" key="1">
    <citation type="submission" date="2017-03" db="EMBL/GenBank/DDBJ databases">
        <title>N. lactamica Y92-1009 whole genome sequence.</title>
        <authorList>
            <person name="Pandey A.K."/>
            <person name="Read R.C."/>
        </authorList>
    </citation>
    <scope>NUCLEOTIDE SEQUENCE [LARGE SCALE GENOMIC DNA]</scope>
    <source>
        <strain evidence="1 3">Y92-1009</strain>
    </source>
</reference>
<gene>
    <name evidence="1" type="ORF">B2G52_02930</name>
    <name evidence="2" type="ORF">NCTC10616_01887</name>
</gene>